<dbReference type="Gene3D" id="3.90.226.10">
    <property type="entry name" value="2-enoyl-CoA Hydratase, Chain A, domain 1"/>
    <property type="match status" value="1"/>
</dbReference>
<dbReference type="Gene3D" id="1.10.12.10">
    <property type="entry name" value="Lyase 2-enoyl-coa Hydratase, Chain A, domain 2"/>
    <property type="match status" value="1"/>
</dbReference>
<evidence type="ECO:0000313" key="6">
    <source>
        <dbReference type="Proteomes" id="UP001148313"/>
    </source>
</evidence>
<dbReference type="PANTHER" id="PTHR43684:SF1">
    <property type="entry name" value="ENOYL-COA DELTA ISOMERASE 2"/>
    <property type="match status" value="1"/>
</dbReference>
<evidence type="ECO:0000256" key="1">
    <source>
        <dbReference type="ARBA" id="ARBA00004275"/>
    </source>
</evidence>
<protein>
    <submittedName>
        <fullName evidence="5">Enoyl-CoA hydratase-related protein</fullName>
    </submittedName>
</protein>
<dbReference type="PANTHER" id="PTHR43684">
    <property type="match status" value="1"/>
</dbReference>
<reference evidence="5" key="1">
    <citation type="submission" date="2022-11" db="EMBL/GenBank/DDBJ databases">
        <title>Hoeflea poritis sp. nov., isolated from scleractinian coral Porites lutea.</title>
        <authorList>
            <person name="Zhang G."/>
            <person name="Wei Q."/>
            <person name="Cai L."/>
        </authorList>
    </citation>
    <scope>NUCLEOTIDE SEQUENCE</scope>
    <source>
        <strain evidence="5">E7-10</strain>
    </source>
</reference>
<dbReference type="InterPro" id="IPR014748">
    <property type="entry name" value="Enoyl-CoA_hydra_C"/>
</dbReference>
<gene>
    <name evidence="5" type="ORF">OOZ53_23945</name>
</gene>
<dbReference type="Pfam" id="PF00378">
    <property type="entry name" value="ECH_1"/>
    <property type="match status" value="1"/>
</dbReference>
<evidence type="ECO:0000256" key="3">
    <source>
        <dbReference type="ARBA" id="ARBA00023140"/>
    </source>
</evidence>
<accession>A0ABT4VUP0</accession>
<evidence type="ECO:0000313" key="5">
    <source>
        <dbReference type="EMBL" id="MDA4848432.1"/>
    </source>
</evidence>
<name>A0ABT4VUP0_9HYPH</name>
<keyword evidence="3" id="KW-0576">Peroxisome</keyword>
<dbReference type="InterPro" id="IPR029045">
    <property type="entry name" value="ClpP/crotonase-like_dom_sf"/>
</dbReference>
<dbReference type="CDD" id="cd06558">
    <property type="entry name" value="crotonase-like"/>
    <property type="match status" value="1"/>
</dbReference>
<dbReference type="InterPro" id="IPR051053">
    <property type="entry name" value="ECH/Chromodomain_protein"/>
</dbReference>
<dbReference type="SUPFAM" id="SSF52096">
    <property type="entry name" value="ClpP/crotonase"/>
    <property type="match status" value="1"/>
</dbReference>
<proteinExistence type="inferred from homology"/>
<evidence type="ECO:0000256" key="2">
    <source>
        <dbReference type="ARBA" id="ARBA00005254"/>
    </source>
</evidence>
<sequence>MTFETIKLEIEANVATITINRPDDANALNATMAMELMDASVRCSEDREVRAVLITGTGTMFCAGGDLKEMHERGDDKPAHLIRMASVLHSAITRFAHMDAPVVIAVNGTAAGAGFSLALAGDYVLAAEEAKFVSAYTASGLTPDGSSTYFLAKHVGLLRAKELLFTNRRLTAAEACDWGMVNKVVPAARLMEEAQEVATNFASGPTKAFGGLKRLLLTAYSDTLETQLERETQGISGMMRTHDGPHGLESFLGKKTPEFKGH</sequence>
<evidence type="ECO:0000256" key="4">
    <source>
        <dbReference type="ARBA" id="ARBA00023235"/>
    </source>
</evidence>
<dbReference type="InterPro" id="IPR001753">
    <property type="entry name" value="Enoyl-CoA_hydra/iso"/>
</dbReference>
<dbReference type="EMBL" id="JAPJZH010000023">
    <property type="protein sequence ID" value="MDA4848432.1"/>
    <property type="molecule type" value="Genomic_DNA"/>
</dbReference>
<dbReference type="Proteomes" id="UP001148313">
    <property type="component" value="Unassembled WGS sequence"/>
</dbReference>
<keyword evidence="4" id="KW-0413">Isomerase</keyword>
<comment type="similarity">
    <text evidence="2">Belongs to the enoyl-CoA hydratase/isomerase family.</text>
</comment>
<organism evidence="5 6">
    <name type="scientific">Hoeflea poritis</name>
    <dbReference type="NCBI Taxonomy" id="2993659"/>
    <lineage>
        <taxon>Bacteria</taxon>
        <taxon>Pseudomonadati</taxon>
        <taxon>Pseudomonadota</taxon>
        <taxon>Alphaproteobacteria</taxon>
        <taxon>Hyphomicrobiales</taxon>
        <taxon>Rhizobiaceae</taxon>
        <taxon>Hoeflea</taxon>
    </lineage>
</organism>
<dbReference type="RefSeq" id="WP_271092299.1">
    <property type="nucleotide sequence ID" value="NZ_JAPJZH010000023.1"/>
</dbReference>
<comment type="subcellular location">
    <subcellularLocation>
        <location evidence="1">Peroxisome</location>
    </subcellularLocation>
</comment>
<comment type="caution">
    <text evidence="5">The sequence shown here is derived from an EMBL/GenBank/DDBJ whole genome shotgun (WGS) entry which is preliminary data.</text>
</comment>
<keyword evidence="6" id="KW-1185">Reference proteome</keyword>